<dbReference type="Proteomes" id="UP000712600">
    <property type="component" value="Unassembled WGS sequence"/>
</dbReference>
<comment type="caution">
    <text evidence="1">The sequence shown here is derived from an EMBL/GenBank/DDBJ whole genome shotgun (WGS) entry which is preliminary data.</text>
</comment>
<dbReference type="EMBL" id="QGKX02000004">
    <property type="protein sequence ID" value="KAF3602141.1"/>
    <property type="molecule type" value="Genomic_DNA"/>
</dbReference>
<reference evidence="1" key="1">
    <citation type="submission" date="2019-12" db="EMBL/GenBank/DDBJ databases">
        <title>Genome sequencing and annotation of Brassica cretica.</title>
        <authorList>
            <person name="Studholme D.J."/>
            <person name="Sarris P."/>
        </authorList>
    </citation>
    <scope>NUCLEOTIDE SEQUENCE</scope>
    <source>
        <strain evidence="1">PFS-109/04</strain>
        <tissue evidence="1">Leaf</tissue>
    </source>
</reference>
<evidence type="ECO:0000313" key="1">
    <source>
        <dbReference type="EMBL" id="KAF3602141.1"/>
    </source>
</evidence>
<name>A0A8S9SKG8_BRACR</name>
<proteinExistence type="predicted"/>
<evidence type="ECO:0000313" key="2">
    <source>
        <dbReference type="Proteomes" id="UP000712600"/>
    </source>
</evidence>
<gene>
    <name evidence="1" type="ORF">F2Q69_00035530</name>
</gene>
<dbReference type="AlphaFoldDB" id="A0A8S9SKG8"/>
<sequence>MFGLLKETSQEKYQRQANFHSSSQNLLNVFDEFVTMQEMPTLRKPYKVPDRSVQEQPDIWRKTTRDVADPKRRLLQFDVQEFCDNFVEEVVKTLKDVNQTHKKSTSTRAPVAEPSLFISKKSKGKSETHVEELKDISDSLPIYDEYDEEPIERLMICEKKCDFPSSESELMIDNEQAIVELTVLQSEHPSSLVLSPQVFEEEPLDYPHQGPRLDSRKPLDEDLGPIFDEEDEPGPVFDEETTRITSIAMESHLSFDPGTTPAPLSSEFQEKFSVLSIQEKQVQPQKSESIDNSQQLEICRSIVVQTGYFGNASDRGSVQGEYIDIKKVFYHKSNFPGSPTHQGFTEAWNRMKIFTDEGVMNFSNLRFSSPSIREYQTSKGDSGPGKNQLEPKPILGFNMDLSASHKDRNQEKWPWNYEVMIHPPKPARPKTAQPFSFSQEPGGTFKTSTFICADESILKLDILCGETDIPWLVLRSLLKNYVVLSFDVILVYNTFFDDYPKSLDHDKHDHFPRRASNDGRQRTWNYLMKTTSKLQGSTMDLRTNPFEEVGNDVPQSTDQYMEPAQHGVQDVLNISTEVHVFHRTGQTDRVVYWTVPHTCGKELWLEPWPDDQSELTGACLSHPTSQAKADGQTRINLGRANSDSDHSFSLLARLARTACTRDCADDLASLFYPIMDFSFGYFSKARILKLSEDLGHIRTQLVRSERPAAFAEHPAALADRPAHVLILSALDTASSDESGQEPNRHLD</sequence>
<protein>
    <submittedName>
        <fullName evidence="1">Uncharacterized protein</fullName>
    </submittedName>
</protein>
<organism evidence="1 2">
    <name type="scientific">Brassica cretica</name>
    <name type="common">Mustard</name>
    <dbReference type="NCBI Taxonomy" id="69181"/>
    <lineage>
        <taxon>Eukaryota</taxon>
        <taxon>Viridiplantae</taxon>
        <taxon>Streptophyta</taxon>
        <taxon>Embryophyta</taxon>
        <taxon>Tracheophyta</taxon>
        <taxon>Spermatophyta</taxon>
        <taxon>Magnoliopsida</taxon>
        <taxon>eudicotyledons</taxon>
        <taxon>Gunneridae</taxon>
        <taxon>Pentapetalae</taxon>
        <taxon>rosids</taxon>
        <taxon>malvids</taxon>
        <taxon>Brassicales</taxon>
        <taxon>Brassicaceae</taxon>
        <taxon>Brassiceae</taxon>
        <taxon>Brassica</taxon>
    </lineage>
</organism>
<accession>A0A8S9SKG8</accession>